<evidence type="ECO:0000313" key="2">
    <source>
        <dbReference type="Proteomes" id="UP000765507"/>
    </source>
</evidence>
<name>A0A8T1SF73_CHESE</name>
<accession>A0A8T1SF73</accession>
<comment type="caution">
    <text evidence="1">The sequence shown here is derived from an EMBL/GenBank/DDBJ whole genome shotgun (WGS) entry which is preliminary data.</text>
</comment>
<organism evidence="1 2">
    <name type="scientific">Chelydra serpentina</name>
    <name type="common">Snapping turtle</name>
    <name type="synonym">Testudo serpentina</name>
    <dbReference type="NCBI Taxonomy" id="8475"/>
    <lineage>
        <taxon>Eukaryota</taxon>
        <taxon>Metazoa</taxon>
        <taxon>Chordata</taxon>
        <taxon>Craniata</taxon>
        <taxon>Vertebrata</taxon>
        <taxon>Euteleostomi</taxon>
        <taxon>Archelosauria</taxon>
        <taxon>Testudinata</taxon>
        <taxon>Testudines</taxon>
        <taxon>Cryptodira</taxon>
        <taxon>Durocryptodira</taxon>
        <taxon>Americhelydia</taxon>
        <taxon>Chelydroidea</taxon>
        <taxon>Chelydridae</taxon>
        <taxon>Chelydra</taxon>
    </lineage>
</organism>
<protein>
    <submittedName>
        <fullName evidence="1">Trichohyalin</fullName>
    </submittedName>
</protein>
<feature type="non-terminal residue" evidence="1">
    <location>
        <position position="1"/>
    </location>
</feature>
<gene>
    <name evidence="1" type="primary">TCHH</name>
    <name evidence="1" type="ORF">G0U57_009926</name>
</gene>
<proteinExistence type="predicted"/>
<dbReference type="AlphaFoldDB" id="A0A8T1SF73"/>
<keyword evidence="2" id="KW-1185">Reference proteome</keyword>
<dbReference type="OrthoDB" id="9909924at2759"/>
<evidence type="ECO:0000313" key="1">
    <source>
        <dbReference type="EMBL" id="KAG6927327.1"/>
    </source>
</evidence>
<dbReference type="Proteomes" id="UP000765507">
    <property type="component" value="Unassembled WGS sequence"/>
</dbReference>
<reference evidence="1 2" key="1">
    <citation type="journal article" date="2020" name="G3 (Bethesda)">
        <title>Draft Genome of the Common Snapping Turtle, Chelydra serpentina, a Model for Phenotypic Plasticity in Reptiles.</title>
        <authorList>
            <person name="Das D."/>
            <person name="Singh S.K."/>
            <person name="Bierstedt J."/>
            <person name="Erickson A."/>
            <person name="Galli G.L.J."/>
            <person name="Crossley D.A. 2nd"/>
            <person name="Rhen T."/>
        </authorList>
    </citation>
    <scope>NUCLEOTIDE SEQUENCE [LARGE SCALE GENOMIC DNA]</scope>
    <source>
        <strain evidence="1">KW</strain>
    </source>
</reference>
<sequence>MQHSCRLLDMAASLREGPALTDLERALLSTMAVFHTYSGCRGSLRKV</sequence>
<dbReference type="EMBL" id="JAHGAV010000259">
    <property type="protein sequence ID" value="KAG6927327.1"/>
    <property type="molecule type" value="Genomic_DNA"/>
</dbReference>